<organism evidence="1 2">
    <name type="scientific">Colocasia esculenta</name>
    <name type="common">Wild taro</name>
    <name type="synonym">Arum esculentum</name>
    <dbReference type="NCBI Taxonomy" id="4460"/>
    <lineage>
        <taxon>Eukaryota</taxon>
        <taxon>Viridiplantae</taxon>
        <taxon>Streptophyta</taxon>
        <taxon>Embryophyta</taxon>
        <taxon>Tracheophyta</taxon>
        <taxon>Spermatophyta</taxon>
        <taxon>Magnoliopsida</taxon>
        <taxon>Liliopsida</taxon>
        <taxon>Araceae</taxon>
        <taxon>Aroideae</taxon>
        <taxon>Colocasieae</taxon>
        <taxon>Colocasia</taxon>
    </lineage>
</organism>
<reference evidence="1" key="1">
    <citation type="submission" date="2017-07" db="EMBL/GenBank/DDBJ databases">
        <title>Taro Niue Genome Assembly and Annotation.</title>
        <authorList>
            <person name="Atibalentja N."/>
            <person name="Keating K."/>
            <person name="Fields C.J."/>
        </authorList>
    </citation>
    <scope>NUCLEOTIDE SEQUENCE</scope>
    <source>
        <strain evidence="1">Niue_2</strain>
        <tissue evidence="1">Leaf</tissue>
    </source>
</reference>
<evidence type="ECO:0000313" key="1">
    <source>
        <dbReference type="EMBL" id="MQL71872.1"/>
    </source>
</evidence>
<dbReference type="Proteomes" id="UP000652761">
    <property type="component" value="Unassembled WGS sequence"/>
</dbReference>
<dbReference type="AlphaFoldDB" id="A0A843THI7"/>
<accession>A0A843THI7</accession>
<protein>
    <submittedName>
        <fullName evidence="1">Uncharacterized protein</fullName>
    </submittedName>
</protein>
<sequence length="204" mass="22877">MLKTTQISDTYSAASAAEFYAVSDSGSEKLLSSLQGYFGSFVLWIDNERQKEKWKGCCARSIVVRGEPLFIFFLLPSLPSVESGFPSSSLPPFPLPVPHQKAMLDVMGSTKLWKRTKKRKVRKVHGCSSIDRWLGSGIHTGDASHPTKKEIYEMLDEMEKGLKIAGFEPDTKQVLIDIDEKRVTENSLIHHSKEVENGNSLWSD</sequence>
<comment type="caution">
    <text evidence="1">The sequence shown here is derived from an EMBL/GenBank/DDBJ whole genome shotgun (WGS) entry which is preliminary data.</text>
</comment>
<dbReference type="EMBL" id="NMUH01000112">
    <property type="protein sequence ID" value="MQL71872.1"/>
    <property type="molecule type" value="Genomic_DNA"/>
</dbReference>
<evidence type="ECO:0000313" key="2">
    <source>
        <dbReference type="Proteomes" id="UP000652761"/>
    </source>
</evidence>
<proteinExistence type="predicted"/>
<gene>
    <name evidence="1" type="ORF">Taro_004192</name>
</gene>
<name>A0A843THI7_COLES</name>
<keyword evidence="2" id="KW-1185">Reference proteome</keyword>